<evidence type="ECO:0000313" key="2">
    <source>
        <dbReference type="EMBL" id="MBX31123.1"/>
    </source>
</evidence>
<dbReference type="EMBL" id="GGEC01050642">
    <property type="protein sequence ID" value="MBX31126.1"/>
    <property type="molecule type" value="Transcribed_RNA"/>
</dbReference>
<dbReference type="EMBL" id="GGEC01050638">
    <property type="protein sequence ID" value="MBX31122.1"/>
    <property type="molecule type" value="Transcribed_RNA"/>
</dbReference>
<organism evidence="1">
    <name type="scientific">Rhizophora mucronata</name>
    <name type="common">Asiatic mangrove</name>
    <dbReference type="NCBI Taxonomy" id="61149"/>
    <lineage>
        <taxon>Eukaryota</taxon>
        <taxon>Viridiplantae</taxon>
        <taxon>Streptophyta</taxon>
        <taxon>Embryophyta</taxon>
        <taxon>Tracheophyta</taxon>
        <taxon>Spermatophyta</taxon>
        <taxon>Magnoliopsida</taxon>
        <taxon>eudicotyledons</taxon>
        <taxon>Gunneridae</taxon>
        <taxon>Pentapetalae</taxon>
        <taxon>rosids</taxon>
        <taxon>fabids</taxon>
        <taxon>Malpighiales</taxon>
        <taxon>Rhizophoraceae</taxon>
        <taxon>Rhizophora</taxon>
    </lineage>
</organism>
<name>A0A2P2MLT3_RHIMU</name>
<reference evidence="1" key="1">
    <citation type="submission" date="2018-02" db="EMBL/GenBank/DDBJ databases">
        <title>Rhizophora mucronata_Transcriptome.</title>
        <authorList>
            <person name="Meera S.P."/>
            <person name="Sreeshan A."/>
            <person name="Augustine A."/>
        </authorList>
    </citation>
    <scope>NUCLEOTIDE SEQUENCE</scope>
    <source>
        <tissue evidence="1">Leaf</tissue>
    </source>
</reference>
<dbReference type="EMBL" id="GGEC01050639">
    <property type="protein sequence ID" value="MBX31123.1"/>
    <property type="molecule type" value="Transcribed_RNA"/>
</dbReference>
<evidence type="ECO:0000313" key="1">
    <source>
        <dbReference type="EMBL" id="MBX31122.1"/>
    </source>
</evidence>
<proteinExistence type="predicted"/>
<dbReference type="AlphaFoldDB" id="A0A2P2MLT3"/>
<keyword evidence="1" id="KW-0436">Ligase</keyword>
<protein>
    <submittedName>
        <fullName evidence="1">D-alanine-D-alanine ligase</fullName>
    </submittedName>
    <submittedName>
        <fullName evidence="2">Retrovirus-related Pol polyprotein from transposon TNT 1-94</fullName>
    </submittedName>
</protein>
<dbReference type="GO" id="GO:0016874">
    <property type="term" value="F:ligase activity"/>
    <property type="evidence" value="ECO:0007669"/>
    <property type="project" value="UniProtKB-KW"/>
</dbReference>
<accession>A0A2P2MLT3</accession>
<sequence>MWDLVLTLILSFFCQLRWSFNFMEVLMWRKQMQFSTIEGSIFQQNRLLITLHLVFLWM</sequence>